<name>A0AAN7PY90_9COLE</name>
<evidence type="ECO:0000313" key="2">
    <source>
        <dbReference type="Proteomes" id="UP001353858"/>
    </source>
</evidence>
<proteinExistence type="predicted"/>
<protein>
    <submittedName>
        <fullName evidence="1">Uncharacterized protein</fullName>
    </submittedName>
</protein>
<dbReference type="EMBL" id="JARPUR010000002">
    <property type="protein sequence ID" value="KAK4880954.1"/>
    <property type="molecule type" value="Genomic_DNA"/>
</dbReference>
<organism evidence="1 2">
    <name type="scientific">Aquatica leii</name>
    <dbReference type="NCBI Taxonomy" id="1421715"/>
    <lineage>
        <taxon>Eukaryota</taxon>
        <taxon>Metazoa</taxon>
        <taxon>Ecdysozoa</taxon>
        <taxon>Arthropoda</taxon>
        <taxon>Hexapoda</taxon>
        <taxon>Insecta</taxon>
        <taxon>Pterygota</taxon>
        <taxon>Neoptera</taxon>
        <taxon>Endopterygota</taxon>
        <taxon>Coleoptera</taxon>
        <taxon>Polyphaga</taxon>
        <taxon>Elateriformia</taxon>
        <taxon>Elateroidea</taxon>
        <taxon>Lampyridae</taxon>
        <taxon>Luciolinae</taxon>
        <taxon>Aquatica</taxon>
    </lineage>
</organism>
<comment type="caution">
    <text evidence="1">The sequence shown here is derived from an EMBL/GenBank/DDBJ whole genome shotgun (WGS) entry which is preliminary data.</text>
</comment>
<sequence>MLGDTRLHIRELAIRRILKCRSQTSVTLRKFKIPDINFNATNYTELIEWHNKHTTISITEPPITKHFSDQLLKSMIAKVPEEIEILKFPCHTQAVERCIKLVTEASSLVCGAEARDGFIRARISSRTAMPKFNRKSEFFKTL</sequence>
<reference evidence="2" key="1">
    <citation type="submission" date="2023-01" db="EMBL/GenBank/DDBJ databases">
        <title>Key to firefly adult light organ development and bioluminescence: homeobox transcription factors regulate luciferase expression and transportation to peroxisome.</title>
        <authorList>
            <person name="Fu X."/>
        </authorList>
    </citation>
    <scope>NUCLEOTIDE SEQUENCE [LARGE SCALE GENOMIC DNA]</scope>
</reference>
<evidence type="ECO:0000313" key="1">
    <source>
        <dbReference type="EMBL" id="KAK4880954.1"/>
    </source>
</evidence>
<keyword evidence="2" id="KW-1185">Reference proteome</keyword>
<dbReference type="Proteomes" id="UP001353858">
    <property type="component" value="Unassembled WGS sequence"/>
</dbReference>
<dbReference type="PANTHER" id="PTHR46409:SF1">
    <property type="entry name" value="HTH PSQ-TYPE DOMAIN-CONTAINING PROTEIN"/>
    <property type="match status" value="1"/>
</dbReference>
<gene>
    <name evidence="1" type="ORF">RN001_004273</name>
</gene>
<accession>A0AAN7PY90</accession>
<dbReference type="PANTHER" id="PTHR46409">
    <property type="entry name" value="HTH PSQ-TYPE DOMAIN-CONTAINING PROTEIN"/>
    <property type="match status" value="1"/>
</dbReference>
<dbReference type="AlphaFoldDB" id="A0AAN7PY90"/>